<protein>
    <recommendedName>
        <fullName evidence="1">Cell division protein ZipA</fullName>
    </recommendedName>
</protein>
<evidence type="ECO:0000256" key="3">
    <source>
        <dbReference type="SAM" id="Phobius"/>
    </source>
</evidence>
<dbReference type="Pfam" id="PF04354">
    <property type="entry name" value="ZipA_C"/>
    <property type="match status" value="1"/>
</dbReference>
<name>A0ABS2BEZ6_9NEIS</name>
<evidence type="ECO:0000256" key="2">
    <source>
        <dbReference type="RuleBase" id="RU003613"/>
    </source>
</evidence>
<evidence type="ECO:0000313" key="5">
    <source>
        <dbReference type="EMBL" id="MBM3114202.1"/>
    </source>
</evidence>
<evidence type="ECO:0000259" key="4">
    <source>
        <dbReference type="SMART" id="SM00771"/>
    </source>
</evidence>
<accession>A0ABS2BEZ6</accession>
<keyword evidence="1" id="KW-0131">Cell cycle</keyword>
<reference evidence="5 6" key="1">
    <citation type="submission" date="2021-01" db="EMBL/GenBank/DDBJ databases">
        <title>Draft Genome Sequence and Polyhydroxyalkanoate Biosynthetic Potential of Jeongeupia naejangsanensis Type Strain DSM 24253.</title>
        <authorList>
            <person name="Turrini P."/>
            <person name="Artuso I."/>
            <person name="Lugli G.A."/>
            <person name="Frangipani E."/>
            <person name="Ventura M."/>
            <person name="Visca P."/>
        </authorList>
    </citation>
    <scope>NUCLEOTIDE SEQUENCE [LARGE SCALE GENOMIC DNA]</scope>
    <source>
        <strain evidence="5 6">DSM 24253</strain>
    </source>
</reference>
<comment type="function">
    <text evidence="1">Essential cell division protein that stabilizes the FtsZ protofilaments by cross-linking them and that serves as a cytoplasmic membrane anchor for the Z ring. Also required for the recruitment to the septal ring of downstream cell division proteins.</text>
</comment>
<feature type="transmembrane region" description="Helical" evidence="3">
    <location>
        <begin position="6"/>
        <end position="25"/>
    </location>
</feature>
<evidence type="ECO:0000313" key="6">
    <source>
        <dbReference type="Proteomes" id="UP000809431"/>
    </source>
</evidence>
<dbReference type="RefSeq" id="WP_203535913.1">
    <property type="nucleotide sequence ID" value="NZ_JAESND010000001.1"/>
</dbReference>
<dbReference type="SMART" id="SM00771">
    <property type="entry name" value="ZipA_C"/>
    <property type="match status" value="1"/>
</dbReference>
<proteinExistence type="inferred from homology"/>
<feature type="domain" description="ZipA C-terminal FtsZ-binding" evidence="4">
    <location>
        <begin position="243"/>
        <end position="362"/>
    </location>
</feature>
<dbReference type="GO" id="GO:0051301">
    <property type="term" value="P:cell division"/>
    <property type="evidence" value="ECO:0007669"/>
    <property type="project" value="UniProtKB-KW"/>
</dbReference>
<organism evidence="5 6">
    <name type="scientific">Jeongeupia naejangsanensis</name>
    <dbReference type="NCBI Taxonomy" id="613195"/>
    <lineage>
        <taxon>Bacteria</taxon>
        <taxon>Pseudomonadati</taxon>
        <taxon>Pseudomonadota</taxon>
        <taxon>Betaproteobacteria</taxon>
        <taxon>Neisseriales</taxon>
        <taxon>Chitinibacteraceae</taxon>
        <taxon>Jeongeupia</taxon>
    </lineage>
</organism>
<keyword evidence="3" id="KW-1133">Transmembrane helix</keyword>
<keyword evidence="2 3" id="KW-0472">Membrane</keyword>
<evidence type="ECO:0000256" key="1">
    <source>
        <dbReference type="RuleBase" id="RU003612"/>
    </source>
</evidence>
<comment type="subcellular location">
    <subcellularLocation>
        <location evidence="2">Cell inner membrane</location>
        <topology evidence="2">Single-pass type I membrane protein</topology>
    </subcellularLocation>
</comment>
<keyword evidence="1 5" id="KW-0132">Cell division</keyword>
<dbReference type="Gene3D" id="3.30.1400.10">
    <property type="entry name" value="ZipA, C-terminal FtsZ-binding domain"/>
    <property type="match status" value="1"/>
</dbReference>
<comment type="caution">
    <text evidence="5">The sequence shown here is derived from an EMBL/GenBank/DDBJ whole genome shotgun (WGS) entry which is preliminary data.</text>
</comment>
<dbReference type="Proteomes" id="UP000809431">
    <property type="component" value="Unassembled WGS sequence"/>
</dbReference>
<keyword evidence="2" id="KW-1003">Cell membrane</keyword>
<comment type="similarity">
    <text evidence="1">Belongs to the ZipA family.</text>
</comment>
<dbReference type="SUPFAM" id="SSF64383">
    <property type="entry name" value="Cell-division protein ZipA, C-terminal domain"/>
    <property type="match status" value="1"/>
</dbReference>
<keyword evidence="2 3" id="KW-0812">Transmembrane</keyword>
<gene>
    <name evidence="5" type="ORF">JMJ54_00045</name>
</gene>
<keyword evidence="2" id="KW-0997">Cell inner membrane</keyword>
<dbReference type="InterPro" id="IPR036765">
    <property type="entry name" value="ZipA_FtsZ-bd_C_sf"/>
</dbReference>
<keyword evidence="6" id="KW-1185">Reference proteome</keyword>
<sequence length="386" mass="42014">MTDLQLGSLIAGGAIVAAVYAFNWWQEHRYRKQAQRAFAQNQPDVLLETQKNMVRPAASGQRLEPMIEPVAAPAVTPVRREPQLDVPEVEVDDDLPSFEEVAEPVRAPEPKVTVKQVELQDVEVLATSQLDASLDFIAEVHAAEPIPAAEVPQFPASKRVMVLGLTETGQWEVVNGRSTSRYTELRAGLQLADRQGPLTQEQLNAFCMAVQQFADEHEAVVTFPQRSGKLGAAKDLDEFCASVDVLIGMNVISQGKPFPMERVRAFAEQAGLARGTDGLFHYRSESGKALFSLVNQDQSPFGNTSDGLTFLFDVPRVAGGLPVFDHLSDVAQQLANLLAGDLVDDSGRPLAPGSIANIRRQLTNIYAQMDDRGIAPGSMAALRLFA</sequence>
<dbReference type="EMBL" id="JAESND010000001">
    <property type="protein sequence ID" value="MBM3114202.1"/>
    <property type="molecule type" value="Genomic_DNA"/>
</dbReference>
<dbReference type="InterPro" id="IPR007449">
    <property type="entry name" value="ZipA_FtsZ-bd_C"/>
</dbReference>